<organism evidence="1 2">
    <name type="scientific">Rhodocytophaga aerolata</name>
    <dbReference type="NCBI Taxonomy" id="455078"/>
    <lineage>
        <taxon>Bacteria</taxon>
        <taxon>Pseudomonadati</taxon>
        <taxon>Bacteroidota</taxon>
        <taxon>Cytophagia</taxon>
        <taxon>Cytophagales</taxon>
        <taxon>Rhodocytophagaceae</taxon>
        <taxon>Rhodocytophaga</taxon>
    </lineage>
</organism>
<dbReference type="EMBL" id="JAUKPO010000007">
    <property type="protein sequence ID" value="MDO1447383.1"/>
    <property type="molecule type" value="Genomic_DNA"/>
</dbReference>
<proteinExistence type="predicted"/>
<comment type="caution">
    <text evidence="1">The sequence shown here is derived from an EMBL/GenBank/DDBJ whole genome shotgun (WGS) entry which is preliminary data.</text>
</comment>
<sequence>MATDEVKRVLKLSNGLWLPSRLEDGRTVKSKPFIIPIIYVIEGREGDGEVRQRFKDYFSTLPHLSEFSDCKINNRCIVYKPIEIATYEPQK</sequence>
<dbReference type="Proteomes" id="UP001168528">
    <property type="component" value="Unassembled WGS sequence"/>
</dbReference>
<evidence type="ECO:0000313" key="2">
    <source>
        <dbReference type="Proteomes" id="UP001168528"/>
    </source>
</evidence>
<protein>
    <submittedName>
        <fullName evidence="1">Uncharacterized protein</fullName>
    </submittedName>
</protein>
<dbReference type="RefSeq" id="WP_302038188.1">
    <property type="nucleotide sequence ID" value="NZ_JAUKPO010000007.1"/>
</dbReference>
<reference evidence="1" key="1">
    <citation type="submission" date="2023-07" db="EMBL/GenBank/DDBJ databases">
        <title>The genome sequence of Rhodocytophaga aerolata KACC 12507.</title>
        <authorList>
            <person name="Zhang X."/>
        </authorList>
    </citation>
    <scope>NUCLEOTIDE SEQUENCE</scope>
    <source>
        <strain evidence="1">KACC 12507</strain>
    </source>
</reference>
<keyword evidence="2" id="KW-1185">Reference proteome</keyword>
<gene>
    <name evidence="1" type="ORF">Q0590_14030</name>
</gene>
<evidence type="ECO:0000313" key="1">
    <source>
        <dbReference type="EMBL" id="MDO1447383.1"/>
    </source>
</evidence>
<accession>A0ABT8R800</accession>
<name>A0ABT8R800_9BACT</name>